<organism evidence="1 2">
    <name type="scientific">Enterococcus dispar ATCC 51266</name>
    <dbReference type="NCBI Taxonomy" id="1139219"/>
    <lineage>
        <taxon>Bacteria</taxon>
        <taxon>Bacillati</taxon>
        <taxon>Bacillota</taxon>
        <taxon>Bacilli</taxon>
        <taxon>Lactobacillales</taxon>
        <taxon>Enterococcaceae</taxon>
        <taxon>Enterococcus</taxon>
    </lineage>
</organism>
<evidence type="ECO:0000313" key="1">
    <source>
        <dbReference type="EMBL" id="EOT38239.1"/>
    </source>
</evidence>
<comment type="caution">
    <text evidence="1">The sequence shown here is derived from an EMBL/GenBank/DDBJ whole genome shotgun (WGS) entry which is preliminary data.</text>
</comment>
<dbReference type="InterPro" id="IPR012865">
    <property type="entry name" value="DUF1642"/>
</dbReference>
<reference evidence="1 2" key="1">
    <citation type="submission" date="2013-03" db="EMBL/GenBank/DDBJ databases">
        <title>The Genome Sequence of Enterococcus dispar ATCC_51266 (Illumina only assembly).</title>
        <authorList>
            <consortium name="The Broad Institute Genomics Platform"/>
            <consortium name="The Broad Institute Genome Sequencing Center for Infectious Disease"/>
            <person name="Earl A."/>
            <person name="Russ C."/>
            <person name="Gilmore M."/>
            <person name="Surin D."/>
            <person name="Walker B."/>
            <person name="Young S."/>
            <person name="Zeng Q."/>
            <person name="Gargeya S."/>
            <person name="Fitzgerald M."/>
            <person name="Haas B."/>
            <person name="Abouelleil A."/>
            <person name="Allen A.W."/>
            <person name="Alvarado L."/>
            <person name="Arachchi H.M."/>
            <person name="Berlin A.M."/>
            <person name="Chapman S.B."/>
            <person name="Gainer-Dewar J."/>
            <person name="Goldberg J."/>
            <person name="Griggs A."/>
            <person name="Gujja S."/>
            <person name="Hansen M."/>
            <person name="Howarth C."/>
            <person name="Imamovic A."/>
            <person name="Ireland A."/>
            <person name="Larimer J."/>
            <person name="McCowan C."/>
            <person name="Murphy C."/>
            <person name="Pearson M."/>
            <person name="Poon T.W."/>
            <person name="Priest M."/>
            <person name="Roberts A."/>
            <person name="Saif S."/>
            <person name="Shea T."/>
            <person name="Sisk P."/>
            <person name="Sykes S."/>
            <person name="Wortman J."/>
            <person name="Nusbaum C."/>
            <person name="Birren B."/>
        </authorList>
    </citation>
    <scope>NUCLEOTIDE SEQUENCE [LARGE SCALE GENOMIC DNA]</scope>
    <source>
        <strain evidence="1 2">ATCC 51266</strain>
    </source>
</reference>
<dbReference type="OrthoDB" id="2366280at2"/>
<dbReference type="PATRIC" id="fig|1139219.3.peg.2452"/>
<gene>
    <name evidence="1" type="ORF">OMK_02507</name>
</gene>
<evidence type="ECO:0000313" key="2">
    <source>
        <dbReference type="Proteomes" id="UP000014127"/>
    </source>
</evidence>
<evidence type="ECO:0008006" key="3">
    <source>
        <dbReference type="Google" id="ProtNLM"/>
    </source>
</evidence>
<dbReference type="Pfam" id="PF07852">
    <property type="entry name" value="DUF1642"/>
    <property type="match status" value="1"/>
</dbReference>
<protein>
    <recommendedName>
        <fullName evidence="3">DUF1642 domain-containing protein</fullName>
    </recommendedName>
</protein>
<dbReference type="EMBL" id="AHYR01000013">
    <property type="protein sequence ID" value="EOT38239.1"/>
    <property type="molecule type" value="Genomic_DNA"/>
</dbReference>
<keyword evidence="2" id="KW-1185">Reference proteome</keyword>
<dbReference type="RefSeq" id="WP_016173620.1">
    <property type="nucleotide sequence ID" value="NZ_ASWK01000001.1"/>
</dbReference>
<dbReference type="AlphaFoldDB" id="S0JZD1"/>
<dbReference type="HOGENOM" id="CLU_1452343_0_0_9"/>
<sequence>MKVSEAIEILESKVLRSEENLKHFPKESQGYAANEARIIAYNIAINTLQQLDEPQAEKVEVPDFVAEWYEEHKYNLDNSIWAYVSSITQFHSRDLKLNDFEKWFSDFNNEPIETLISMMKDGYTVKPKRWVVRQGGSEVWYLQGFNSLDGDIVKQWCSHEGCIKFTDKAKAEAAATLVEGSVEQV</sequence>
<dbReference type="Proteomes" id="UP000014127">
    <property type="component" value="Unassembled WGS sequence"/>
</dbReference>
<proteinExistence type="predicted"/>
<name>S0JZD1_9ENTE</name>
<accession>S0JZD1</accession>